<dbReference type="SUPFAM" id="SSF103473">
    <property type="entry name" value="MFS general substrate transporter"/>
    <property type="match status" value="1"/>
</dbReference>
<dbReference type="PANTHER" id="PTHR23518">
    <property type="entry name" value="C-METHYLTRANSFERASE"/>
    <property type="match status" value="1"/>
</dbReference>
<dbReference type="Proteomes" id="UP000011988">
    <property type="component" value="Unassembled WGS sequence"/>
</dbReference>
<dbReference type="EMBL" id="ANIK01000047">
    <property type="protein sequence ID" value="EMJ94656.1"/>
    <property type="molecule type" value="Genomic_DNA"/>
</dbReference>
<evidence type="ECO:0000313" key="2">
    <source>
        <dbReference type="EMBL" id="EMJ94656.1"/>
    </source>
</evidence>
<evidence type="ECO:0008006" key="4">
    <source>
        <dbReference type="Google" id="ProtNLM"/>
    </source>
</evidence>
<proteinExistence type="predicted"/>
<evidence type="ECO:0000256" key="1">
    <source>
        <dbReference type="SAM" id="Phobius"/>
    </source>
</evidence>
<reference evidence="2 3" key="1">
    <citation type="submission" date="2013-01" db="EMBL/GenBank/DDBJ databases">
        <authorList>
            <person name="Harkins D.M."/>
            <person name="Durkin A.S."/>
            <person name="Brinkac L.M."/>
            <person name="Haft D.H."/>
            <person name="Selengut J.D."/>
            <person name="Sanka R."/>
            <person name="DePew J."/>
            <person name="Purushe J."/>
            <person name="Galloway R.L."/>
            <person name="Vinetz J.M."/>
            <person name="Sutton G.G."/>
            <person name="Nierman W.C."/>
            <person name="Fouts D.E."/>
        </authorList>
    </citation>
    <scope>NUCLEOTIDE SEQUENCE [LARGE SCALE GENOMIC DNA]</scope>
    <source>
        <strain evidence="2 3">79601</strain>
    </source>
</reference>
<keyword evidence="1" id="KW-0812">Transmembrane</keyword>
<dbReference type="AlphaFoldDB" id="M6CVY2"/>
<keyword evidence="1" id="KW-1133">Transmembrane helix</keyword>
<dbReference type="Gene3D" id="1.20.1250.20">
    <property type="entry name" value="MFS general substrate transporter like domains"/>
    <property type="match status" value="1"/>
</dbReference>
<evidence type="ECO:0000313" key="3">
    <source>
        <dbReference type="Proteomes" id="UP000011988"/>
    </source>
</evidence>
<dbReference type="RefSeq" id="WP_020773618.1">
    <property type="nucleotide sequence ID" value="NZ_ANIK01000047.1"/>
</dbReference>
<feature type="transmembrane region" description="Helical" evidence="1">
    <location>
        <begin position="74"/>
        <end position="95"/>
    </location>
</feature>
<gene>
    <name evidence="2" type="ORF">LEP1GSC194_0725</name>
</gene>
<accession>M6CVY2</accession>
<protein>
    <recommendedName>
        <fullName evidence="4">Transporter, major facilitator domain protein</fullName>
    </recommendedName>
</protein>
<keyword evidence="1" id="KW-0472">Membrane</keyword>
<name>M6CVY2_9LEPT</name>
<dbReference type="PATRIC" id="fig|1218565.3.peg.2339"/>
<comment type="caution">
    <text evidence="2">The sequence shown here is derived from an EMBL/GenBank/DDBJ whole genome shotgun (WGS) entry which is preliminary data.</text>
</comment>
<feature type="transmembrane region" description="Helical" evidence="1">
    <location>
        <begin position="50"/>
        <end position="67"/>
    </location>
</feature>
<dbReference type="PANTHER" id="PTHR23518:SF2">
    <property type="entry name" value="MAJOR FACILITATOR SUPERFAMILY TRANSPORTER"/>
    <property type="match status" value="1"/>
</dbReference>
<organism evidence="2 3">
    <name type="scientific">Leptospira alstonii serovar Sichuan str. 79601</name>
    <dbReference type="NCBI Taxonomy" id="1218565"/>
    <lineage>
        <taxon>Bacteria</taxon>
        <taxon>Pseudomonadati</taxon>
        <taxon>Spirochaetota</taxon>
        <taxon>Spirochaetia</taxon>
        <taxon>Leptospirales</taxon>
        <taxon>Leptospiraceae</taxon>
        <taxon>Leptospira</taxon>
    </lineage>
</organism>
<dbReference type="InterPro" id="IPR036259">
    <property type="entry name" value="MFS_trans_sf"/>
</dbReference>
<sequence length="131" mass="14717">MSNPIWVFFVRTADRLGKGIRTAARDALLSDETTIDNKGAVFGFHRSMDTLGAVLGPVCALVFLYFYPGRYKELFLLAFIPGCLAILFTFTHSYILEWDSANPTGFFGFRLRVTGFLLRPRKESRKPGSAI</sequence>